<keyword evidence="1" id="KW-0808">Transferase</keyword>
<dbReference type="HOGENOM" id="CLU_059226_0_0_1"/>
<dbReference type="KEGG" id="glz:GLAREA_11328"/>
<dbReference type="InterPro" id="IPR011009">
    <property type="entry name" value="Kinase-like_dom_sf"/>
</dbReference>
<dbReference type="InterPro" id="IPR004119">
    <property type="entry name" value="EcKL"/>
</dbReference>
<dbReference type="Gene3D" id="3.90.1200.10">
    <property type="match status" value="1"/>
</dbReference>
<dbReference type="eggNOG" id="ENOG502SIXT">
    <property type="taxonomic scope" value="Eukaryota"/>
</dbReference>
<dbReference type="AlphaFoldDB" id="S3EBD9"/>
<keyword evidence="1" id="KW-0418">Kinase</keyword>
<organism evidence="1 2">
    <name type="scientific">Glarea lozoyensis (strain ATCC 20868 / MF5171)</name>
    <dbReference type="NCBI Taxonomy" id="1116229"/>
    <lineage>
        <taxon>Eukaryota</taxon>
        <taxon>Fungi</taxon>
        <taxon>Dikarya</taxon>
        <taxon>Ascomycota</taxon>
        <taxon>Pezizomycotina</taxon>
        <taxon>Leotiomycetes</taxon>
        <taxon>Helotiales</taxon>
        <taxon>Helotiaceae</taxon>
        <taxon>Glarea</taxon>
    </lineage>
</organism>
<evidence type="ECO:0000313" key="1">
    <source>
        <dbReference type="EMBL" id="EPE35628.1"/>
    </source>
</evidence>
<dbReference type="OMA" id="VHLICWY"/>
<reference evidence="1 2" key="1">
    <citation type="journal article" date="2013" name="BMC Genomics">
        <title>Genomics-driven discovery of the pneumocandin biosynthetic gene cluster in the fungus Glarea lozoyensis.</title>
        <authorList>
            <person name="Chen L."/>
            <person name="Yue Q."/>
            <person name="Zhang X."/>
            <person name="Xiang M."/>
            <person name="Wang C."/>
            <person name="Li S."/>
            <person name="Che Y."/>
            <person name="Ortiz-Lopez F.J."/>
            <person name="Bills G.F."/>
            <person name="Liu X."/>
            <person name="An Z."/>
        </authorList>
    </citation>
    <scope>NUCLEOTIDE SEQUENCE [LARGE SCALE GENOMIC DNA]</scope>
    <source>
        <strain evidence="2">ATCC 20868 / MF5171</strain>
    </source>
</reference>
<dbReference type="SUPFAM" id="SSF56112">
    <property type="entry name" value="Protein kinase-like (PK-like)"/>
    <property type="match status" value="1"/>
</dbReference>
<dbReference type="OrthoDB" id="25129at2759"/>
<dbReference type="Pfam" id="PF02958">
    <property type="entry name" value="EcKL"/>
    <property type="match status" value="1"/>
</dbReference>
<dbReference type="EMBL" id="KE145354">
    <property type="protein sequence ID" value="EPE35628.1"/>
    <property type="molecule type" value="Genomic_DNA"/>
</dbReference>
<dbReference type="STRING" id="1116229.S3EBD9"/>
<accession>S3EBD9</accession>
<sequence length="393" mass="44439">MALNQTEKEAIGVEVTAELSKTTYACTSLTVLSGGTANFIFRGTLVMPLPDGSQSIIIKHLKEYVAANRNFKLDVSRSVCFSIPSTLDFEEMMLNVMDSFPAVITDNFSVRTPHLQYSNCNTNTHILEDLVGTMDMKTMLVTDTKYDVLTQPMCIAIGRALGHWLRGFHNWTSAPGQVDLRDYMSGNKAMREVRYGISYGAFIDVVRKFPEIWEENREVLERVKNMAAAEYANTNLQETEESWTIVHGDFWSGNVLTPDPTTFQNQQSEGGNVFVIDWELAQYGRKEYDLGQMIGDLYERKHFEGLGSALWILQAFVSGYGVLSDKMAFRTAIHAGVHLICWYIRRDPNAPFTEAPEQIQDAIRIGTDFIVKGWMRDLTWFEGSPLACLFKHG</sequence>
<keyword evidence="2" id="KW-1185">Reference proteome</keyword>
<gene>
    <name evidence="1" type="ORF">GLAREA_11328</name>
</gene>
<proteinExistence type="predicted"/>
<evidence type="ECO:0000313" key="2">
    <source>
        <dbReference type="Proteomes" id="UP000016922"/>
    </source>
</evidence>
<dbReference type="GeneID" id="19470369"/>
<name>S3EBD9_GLAL2</name>
<dbReference type="Proteomes" id="UP000016922">
    <property type="component" value="Unassembled WGS sequence"/>
</dbReference>
<dbReference type="GO" id="GO:0016301">
    <property type="term" value="F:kinase activity"/>
    <property type="evidence" value="ECO:0007669"/>
    <property type="project" value="UniProtKB-KW"/>
</dbReference>
<dbReference type="RefSeq" id="XP_008077707.1">
    <property type="nucleotide sequence ID" value="XM_008079516.1"/>
</dbReference>
<dbReference type="Gene3D" id="3.30.200.20">
    <property type="entry name" value="Phosphorylase Kinase, domain 1"/>
    <property type="match status" value="1"/>
</dbReference>
<protein>
    <submittedName>
        <fullName evidence="1">Protein kinase-like (PK-like)</fullName>
    </submittedName>
</protein>